<evidence type="ECO:0000313" key="6">
    <source>
        <dbReference type="Proteomes" id="UP000318010"/>
    </source>
</evidence>
<dbReference type="Pfam" id="PF02837">
    <property type="entry name" value="Glyco_hydro_2_N"/>
    <property type="match status" value="1"/>
</dbReference>
<proteinExistence type="inferred from homology"/>
<feature type="domain" description="Glycosyl hydrolases family 2 sugar binding" evidence="3">
    <location>
        <begin position="236"/>
        <end position="335"/>
    </location>
</feature>
<organism evidence="5 6">
    <name type="scientific">Mucilaginibacter achroorhodeus</name>
    <dbReference type="NCBI Taxonomy" id="2599294"/>
    <lineage>
        <taxon>Bacteria</taxon>
        <taxon>Pseudomonadati</taxon>
        <taxon>Bacteroidota</taxon>
        <taxon>Sphingobacteriia</taxon>
        <taxon>Sphingobacteriales</taxon>
        <taxon>Sphingobacteriaceae</taxon>
        <taxon>Mucilaginibacter</taxon>
    </lineage>
</organism>
<dbReference type="InterPro" id="IPR005181">
    <property type="entry name" value="SASA"/>
</dbReference>
<dbReference type="SUPFAM" id="SSF49785">
    <property type="entry name" value="Galactose-binding domain-like"/>
    <property type="match status" value="1"/>
</dbReference>
<evidence type="ECO:0000313" key="5">
    <source>
        <dbReference type="EMBL" id="TWR24696.1"/>
    </source>
</evidence>
<dbReference type="GO" id="GO:0001681">
    <property type="term" value="F:sialate O-acetylesterase activity"/>
    <property type="evidence" value="ECO:0007669"/>
    <property type="project" value="InterPro"/>
</dbReference>
<evidence type="ECO:0000256" key="1">
    <source>
        <dbReference type="ARBA" id="ARBA00007401"/>
    </source>
</evidence>
<dbReference type="Proteomes" id="UP000318010">
    <property type="component" value="Unassembled WGS sequence"/>
</dbReference>
<dbReference type="Gene3D" id="3.40.50.1110">
    <property type="entry name" value="SGNH hydrolase"/>
    <property type="match status" value="1"/>
</dbReference>
<dbReference type="AlphaFoldDB" id="A0A563TZB1"/>
<comment type="similarity">
    <text evidence="1">Belongs to the glycosyl hydrolase 2 family.</text>
</comment>
<dbReference type="GO" id="GO:0004553">
    <property type="term" value="F:hydrolase activity, hydrolyzing O-glycosyl compounds"/>
    <property type="evidence" value="ECO:0007669"/>
    <property type="project" value="InterPro"/>
</dbReference>
<dbReference type="InterPro" id="IPR008979">
    <property type="entry name" value="Galactose-bd-like_sf"/>
</dbReference>
<comment type="caution">
    <text evidence="5">The sequence shown here is derived from an EMBL/GenBank/DDBJ whole genome shotgun (WGS) entry which is preliminary data.</text>
</comment>
<feature type="domain" description="Sialate O-acetylesterase" evidence="4">
    <location>
        <begin position="74"/>
        <end position="185"/>
    </location>
</feature>
<dbReference type="InterPro" id="IPR013783">
    <property type="entry name" value="Ig-like_fold"/>
</dbReference>
<dbReference type="InterPro" id="IPR006104">
    <property type="entry name" value="Glyco_hydro_2_N"/>
</dbReference>
<dbReference type="PANTHER" id="PTHR22901:SF0">
    <property type="entry name" value="SIALATE O-ACETYLESTERASE"/>
    <property type="match status" value="1"/>
</dbReference>
<dbReference type="EMBL" id="VOEI01000006">
    <property type="protein sequence ID" value="TWR24696.1"/>
    <property type="molecule type" value="Genomic_DNA"/>
</dbReference>
<name>A0A563TZB1_9SPHI</name>
<dbReference type="InterPro" id="IPR036514">
    <property type="entry name" value="SGNH_hydro_sf"/>
</dbReference>
<protein>
    <submittedName>
        <fullName evidence="5">9-O-acetylesterase</fullName>
    </submittedName>
</protein>
<dbReference type="SUPFAM" id="SSF52266">
    <property type="entry name" value="SGNH hydrolase"/>
    <property type="match status" value="1"/>
</dbReference>
<dbReference type="Gene3D" id="2.60.120.260">
    <property type="entry name" value="Galactose-binding domain-like"/>
    <property type="match status" value="1"/>
</dbReference>
<gene>
    <name evidence="5" type="ORF">FPZ42_16100</name>
</gene>
<evidence type="ECO:0000256" key="2">
    <source>
        <dbReference type="ARBA" id="ARBA00022801"/>
    </source>
</evidence>
<dbReference type="PANTHER" id="PTHR22901">
    <property type="entry name" value="SIALATE O-ACETYLESTERASE"/>
    <property type="match status" value="1"/>
</dbReference>
<sequence length="631" mass="70203">MVLQQKAKANVWGTAKPGSKLTIVPTWDKKAYQVNVAANGKWTAKIATPSYGGPYQIAFDDGEKLTLNNVLIGDVWLCSGQSNMEMTVGNGFGGVLNAMQEIADATKYGDIRMIKIDNKTNFQPQQEVPVKWGWRECNPENVKDFSAVAYFFARKIYQEKHIPIGLISDNWGGTVAEAWTSGTSLKTMPEFADFVKAAEGGLTQNDIENRYKTEVRHWIDRSRTDDPGYKGTTATWAQPDFNDSNWPKMQLPNFWEQAGLNNYDGSVWFRKEINVPADWAGKDLKLNIMGVDDYDVSFFNGQEVGHTEMFFYPRNYTVPGNLVKAGKNIIAVRVFDNGGLGGINKGPLTLQLVNDPAKTLDLAGEWAYQKALPLARLEQPPVLANSANRPTLIYNAMINPILDFNIKGVIWYQGESNADRAEQYKILFPLLINDWRNKFKNPNLPFYFVQIANYDCHDQPVAADWPELRFAQLQTLKLPNTGMAVTIDIGEATNIHPRNKQDVGSRLALIALAKNYGVKVPYSGPSYSSLQTKDNRVVLSFTNTSGGLISKGSAALKGFFIAGADKKFYSADATINGNTVTVSNSLVKQPVAVRYDWQNNPDGTLYNGAGLPASPFKTDDWQNIKLDPQKQ</sequence>
<keyword evidence="6" id="KW-1185">Reference proteome</keyword>
<evidence type="ECO:0000259" key="3">
    <source>
        <dbReference type="Pfam" id="PF02837"/>
    </source>
</evidence>
<dbReference type="OrthoDB" id="9816001at2"/>
<keyword evidence="2" id="KW-0378">Hydrolase</keyword>
<evidence type="ECO:0000259" key="4">
    <source>
        <dbReference type="Pfam" id="PF03629"/>
    </source>
</evidence>
<accession>A0A563TZB1</accession>
<feature type="domain" description="Sialate O-acetylesterase" evidence="4">
    <location>
        <begin position="393"/>
        <end position="508"/>
    </location>
</feature>
<dbReference type="GO" id="GO:0005975">
    <property type="term" value="P:carbohydrate metabolic process"/>
    <property type="evidence" value="ECO:0007669"/>
    <property type="project" value="InterPro"/>
</dbReference>
<dbReference type="Pfam" id="PF03629">
    <property type="entry name" value="SASA"/>
    <property type="match status" value="2"/>
</dbReference>
<dbReference type="InterPro" id="IPR039329">
    <property type="entry name" value="SIAE"/>
</dbReference>
<reference evidence="5 6" key="1">
    <citation type="submission" date="2019-07" db="EMBL/GenBank/DDBJ databases">
        <authorList>
            <person name="Kim J."/>
        </authorList>
    </citation>
    <scope>NUCLEOTIDE SEQUENCE [LARGE SCALE GENOMIC DNA]</scope>
    <source>
        <strain evidence="5 6">MJ1a</strain>
    </source>
</reference>
<dbReference type="Gene3D" id="2.60.40.10">
    <property type="entry name" value="Immunoglobulins"/>
    <property type="match status" value="1"/>
</dbReference>